<organism evidence="4 5">
    <name type="scientific">Faecalibaculum rodentium</name>
    <dbReference type="NCBI Taxonomy" id="1702221"/>
    <lineage>
        <taxon>Bacteria</taxon>
        <taxon>Bacillati</taxon>
        <taxon>Bacillota</taxon>
        <taxon>Erysipelotrichia</taxon>
        <taxon>Erysipelotrichales</taxon>
        <taxon>Erysipelotrichaceae</taxon>
        <taxon>Faecalibaculum</taxon>
    </lineage>
</organism>
<dbReference type="InterPro" id="IPR023365">
    <property type="entry name" value="Sortase_dom-sf"/>
</dbReference>
<accession>A0A140DYR7</accession>
<dbReference type="SUPFAM" id="SSF63817">
    <property type="entry name" value="Sortase"/>
    <property type="match status" value="1"/>
</dbReference>
<dbReference type="GeneID" id="78479139"/>
<evidence type="ECO:0000313" key="5">
    <source>
        <dbReference type="Proteomes" id="UP000069771"/>
    </source>
</evidence>
<dbReference type="InterPro" id="IPR005754">
    <property type="entry name" value="Sortase"/>
</dbReference>
<dbReference type="NCBIfam" id="NF033745">
    <property type="entry name" value="class_C_sortase"/>
    <property type="match status" value="1"/>
</dbReference>
<feature type="active site" description="Acyl-thioester intermediate" evidence="2">
    <location>
        <position position="211"/>
    </location>
</feature>
<feature type="active site" description="Proton donor/acceptor" evidence="2">
    <location>
        <position position="149"/>
    </location>
</feature>
<evidence type="ECO:0000256" key="1">
    <source>
        <dbReference type="ARBA" id="ARBA00022801"/>
    </source>
</evidence>
<sequence>MKFIRKNLTTILLIIIFTAGLSLLLYPTVSDWVNSMYASRAVVSYEDTVNRMSPEEYDQMIEGAKEYNSLLSKETYRFNPSDALHKKYEETLNITEDGMMGILKIPSLRVNLPIYHGTDDSVLNTALGHIEGSSLPIGGQGTHSVISGHRGLPSAKLLTDLDDLEEGDYFMIQSLDNLMTYQVDQISIVLPTDYSKLEIEDGKDYVTLMTCTPYGINSHRLMVRGHRVDNLPDDFINTRNEAMLIDSKLVALFIAVPVLIGLFVWVMARGRKKKG</sequence>
<dbReference type="CDD" id="cd05827">
    <property type="entry name" value="Sortase_C"/>
    <property type="match status" value="1"/>
</dbReference>
<dbReference type="PATRIC" id="fig|1702221.3.peg.2589"/>
<dbReference type="InterPro" id="IPR042002">
    <property type="entry name" value="Sortase_C"/>
</dbReference>
<feature type="transmembrane region" description="Helical" evidence="3">
    <location>
        <begin position="249"/>
        <end position="268"/>
    </location>
</feature>
<reference evidence="4 5" key="1">
    <citation type="journal article" date="2016" name="Gut Pathog.">
        <title>Whole genome sequencing of "Faecalibaculum rodentium" ALO17, isolated from C57BL/6J laboratory mouse feces.</title>
        <authorList>
            <person name="Lim S."/>
            <person name="Chang D.H."/>
            <person name="Ahn S."/>
            <person name="Kim B.C."/>
        </authorList>
    </citation>
    <scope>NUCLEOTIDE SEQUENCE [LARGE SCALE GENOMIC DNA]</scope>
    <source>
        <strain evidence="4 5">Alo17</strain>
    </source>
</reference>
<dbReference type="GO" id="GO:0016787">
    <property type="term" value="F:hydrolase activity"/>
    <property type="evidence" value="ECO:0007669"/>
    <property type="project" value="UniProtKB-KW"/>
</dbReference>
<protein>
    <submittedName>
        <fullName evidence="4">Sortase</fullName>
    </submittedName>
</protein>
<evidence type="ECO:0000256" key="3">
    <source>
        <dbReference type="SAM" id="Phobius"/>
    </source>
</evidence>
<dbReference type="Pfam" id="PF04203">
    <property type="entry name" value="Sortase"/>
    <property type="match status" value="1"/>
</dbReference>
<dbReference type="STRING" id="1702221.AALO17_26600"/>
<keyword evidence="1" id="KW-0378">Hydrolase</keyword>
<evidence type="ECO:0000256" key="2">
    <source>
        <dbReference type="PIRSR" id="PIRSR605754-1"/>
    </source>
</evidence>
<dbReference type="Proteomes" id="UP000069771">
    <property type="component" value="Chromosome"/>
</dbReference>
<dbReference type="Gene3D" id="2.40.260.10">
    <property type="entry name" value="Sortase"/>
    <property type="match status" value="1"/>
</dbReference>
<dbReference type="NCBIfam" id="TIGR01076">
    <property type="entry name" value="sortase_fam"/>
    <property type="match status" value="1"/>
</dbReference>
<dbReference type="RefSeq" id="WP_236940481.1">
    <property type="nucleotide sequence ID" value="NZ_CAJTBG010000002.1"/>
</dbReference>
<evidence type="ECO:0000313" key="4">
    <source>
        <dbReference type="EMBL" id="AMK55794.1"/>
    </source>
</evidence>
<proteinExistence type="predicted"/>
<dbReference type="EMBL" id="CP011391">
    <property type="protein sequence ID" value="AMK55794.1"/>
    <property type="molecule type" value="Genomic_DNA"/>
</dbReference>
<keyword evidence="3" id="KW-0472">Membrane</keyword>
<keyword evidence="3" id="KW-1133">Transmembrane helix</keyword>
<gene>
    <name evidence="4" type="ORF">AALO17_26600</name>
</gene>
<dbReference type="KEGG" id="fro:AALO17_26600"/>
<name>A0A140DYR7_9FIRM</name>
<keyword evidence="5" id="KW-1185">Reference proteome</keyword>
<dbReference type="AlphaFoldDB" id="A0A140DYR7"/>
<keyword evidence="3" id="KW-0812">Transmembrane</keyword>